<organism evidence="2 3">
    <name type="scientific">Paraflavisolibacter caeni</name>
    <dbReference type="NCBI Taxonomy" id="2982496"/>
    <lineage>
        <taxon>Bacteria</taxon>
        <taxon>Pseudomonadati</taxon>
        <taxon>Bacteroidota</taxon>
        <taxon>Chitinophagia</taxon>
        <taxon>Chitinophagales</taxon>
        <taxon>Chitinophagaceae</taxon>
        <taxon>Paraflavisolibacter</taxon>
    </lineage>
</organism>
<name>A0A9X3B8J3_9BACT</name>
<keyword evidence="1" id="KW-0732">Signal</keyword>
<dbReference type="Gene3D" id="2.130.10.10">
    <property type="entry name" value="YVTN repeat-like/Quinoprotein amine dehydrogenase"/>
    <property type="match status" value="1"/>
</dbReference>
<dbReference type="PANTHER" id="PTHR31270">
    <property type="entry name" value="GLUTAMINYL-PEPTIDE CYCLOTRANSFERASE"/>
    <property type="match status" value="1"/>
</dbReference>
<proteinExistence type="predicted"/>
<dbReference type="Pfam" id="PF05096">
    <property type="entry name" value="Glu_cyclase_2"/>
    <property type="match status" value="1"/>
</dbReference>
<dbReference type="InterPro" id="IPR015943">
    <property type="entry name" value="WD40/YVTN_repeat-like_dom_sf"/>
</dbReference>
<feature type="chain" id="PRO_5040984391" evidence="1">
    <location>
        <begin position="24"/>
        <end position="271"/>
    </location>
</feature>
<dbReference type="EMBL" id="JAOTIF010000015">
    <property type="protein sequence ID" value="MCU7550805.1"/>
    <property type="molecule type" value="Genomic_DNA"/>
</dbReference>
<dbReference type="SUPFAM" id="SSF63825">
    <property type="entry name" value="YWTD domain"/>
    <property type="match status" value="1"/>
</dbReference>
<feature type="signal peptide" evidence="1">
    <location>
        <begin position="1"/>
        <end position="23"/>
    </location>
</feature>
<accession>A0A9X3B8J3</accession>
<dbReference type="InterPro" id="IPR007788">
    <property type="entry name" value="QCT"/>
</dbReference>
<evidence type="ECO:0000313" key="2">
    <source>
        <dbReference type="EMBL" id="MCU7550805.1"/>
    </source>
</evidence>
<evidence type="ECO:0000256" key="1">
    <source>
        <dbReference type="SAM" id="SignalP"/>
    </source>
</evidence>
<dbReference type="PANTHER" id="PTHR31270:SF1">
    <property type="entry name" value="GLUTAMINYL-PEPTIDE CYCLOTRANSFERASE"/>
    <property type="match status" value="1"/>
</dbReference>
<dbReference type="GO" id="GO:0016603">
    <property type="term" value="F:glutaminyl-peptide cyclotransferase activity"/>
    <property type="evidence" value="ECO:0007669"/>
    <property type="project" value="InterPro"/>
</dbReference>
<reference evidence="2" key="2">
    <citation type="submission" date="2023-04" db="EMBL/GenBank/DDBJ databases">
        <title>Paracnuella aquatica gen. nov., sp. nov., a member of the family Chitinophagaceae isolated from a hot spring.</title>
        <authorList>
            <person name="Wang C."/>
        </authorList>
    </citation>
    <scope>NUCLEOTIDE SEQUENCE</scope>
    <source>
        <strain evidence="2">LB-8</strain>
    </source>
</reference>
<evidence type="ECO:0000313" key="3">
    <source>
        <dbReference type="Proteomes" id="UP001155483"/>
    </source>
</evidence>
<dbReference type="AlphaFoldDB" id="A0A9X3B8J3"/>
<gene>
    <name evidence="2" type="ORF">OCK74_16925</name>
</gene>
<comment type="caution">
    <text evidence="2">The sequence shown here is derived from an EMBL/GenBank/DDBJ whole genome shotgun (WGS) entry which is preliminary data.</text>
</comment>
<sequence length="271" mass="30423">MKTFGTLLLYFSLLCMVSCTNSTDNTNSDNSPESSVKRISYSITGVYPHDTSSFTQGLAFYKGQLLEGTGYEGKSKLMHMDIKTGKPVKAVRLDTTIFGEGVTVINDTIYQLTWKNNIVLVYSAQDLKKIKEFPLNTDGWGLANDGKNLIVSDGSSNLYFYEPSTFRLLRTQSVTEDGSPVSNINELEYINGYIYANQWQYNYILKIDPNNGIVVAKMDLTELVNRVQAKIPGIDTGTVATLNGIAYDPQTNKIYVTGKYWPELYEIQFEH</sequence>
<protein>
    <submittedName>
        <fullName evidence="2">Glutaminyl-peptide cyclotransferase</fullName>
    </submittedName>
</protein>
<reference evidence="2" key="1">
    <citation type="submission" date="2022-09" db="EMBL/GenBank/DDBJ databases">
        <authorList>
            <person name="Yuan C."/>
            <person name="Ke Z."/>
        </authorList>
    </citation>
    <scope>NUCLEOTIDE SEQUENCE</scope>
    <source>
        <strain evidence="2">LB-8</strain>
    </source>
</reference>
<keyword evidence="3" id="KW-1185">Reference proteome</keyword>
<dbReference type="RefSeq" id="WP_279298242.1">
    <property type="nucleotide sequence ID" value="NZ_JAOTIF010000015.1"/>
</dbReference>
<dbReference type="Proteomes" id="UP001155483">
    <property type="component" value="Unassembled WGS sequence"/>
</dbReference>